<protein>
    <submittedName>
        <fullName evidence="1">Uncharacterized protein</fullName>
    </submittedName>
</protein>
<organism evidence="1 2">
    <name type="scientific">Pseudomonas syringae group genomosp. 3</name>
    <dbReference type="NCBI Taxonomy" id="251701"/>
    <lineage>
        <taxon>Bacteria</taxon>
        <taxon>Pseudomonadati</taxon>
        <taxon>Pseudomonadota</taxon>
        <taxon>Gammaproteobacteria</taxon>
        <taxon>Pseudomonadales</taxon>
        <taxon>Pseudomonadaceae</taxon>
        <taxon>Pseudomonas</taxon>
    </lineage>
</organism>
<name>A0A2K4W7A9_9PSED</name>
<dbReference type="AlphaFoldDB" id="A0A2K4W7A9"/>
<proteinExistence type="predicted"/>
<reference evidence="2" key="1">
    <citation type="submission" date="2017-11" db="EMBL/GenBank/DDBJ databases">
        <authorList>
            <person name="Blom J."/>
        </authorList>
    </citation>
    <scope>NUCLEOTIDE SEQUENCE [LARGE SCALE GENOMIC DNA]</scope>
</reference>
<accession>A0A2K4W7A9</accession>
<dbReference type="Proteomes" id="UP000238093">
    <property type="component" value="Chromosome I"/>
</dbReference>
<sequence>MPICSIRKRQFRRSNHGLLLICHQQRANGLIVLKGLLGQQVLISTQQSVLDLPLNLRGQKILLIKTAHAVAPGDGAVGQSINRVVVIDAQHSGDGGSNGSILWN</sequence>
<evidence type="ECO:0000313" key="1">
    <source>
        <dbReference type="EMBL" id="SOS31778.1"/>
    </source>
</evidence>
<evidence type="ECO:0000313" key="2">
    <source>
        <dbReference type="Proteomes" id="UP000238093"/>
    </source>
</evidence>
<gene>
    <name evidence="1" type="ORF">CFBP6411_00409</name>
</gene>
<dbReference type="EMBL" id="LT963408">
    <property type="protein sequence ID" value="SOS31778.1"/>
    <property type="molecule type" value="Genomic_DNA"/>
</dbReference>